<dbReference type="PANTHER" id="PTHR48022">
    <property type="entry name" value="PLASTIDIC GLUCOSE TRANSPORTER 4"/>
    <property type="match status" value="1"/>
</dbReference>
<evidence type="ECO:0000256" key="2">
    <source>
        <dbReference type="ARBA" id="ARBA00010992"/>
    </source>
</evidence>
<dbReference type="FunFam" id="1.20.1250.20:FF:000134">
    <property type="entry name" value="MFS sugar transporter protein"/>
    <property type="match status" value="1"/>
</dbReference>
<organism evidence="11 12">
    <name type="scientific">Trematosphaeria pertusa</name>
    <dbReference type="NCBI Taxonomy" id="390896"/>
    <lineage>
        <taxon>Eukaryota</taxon>
        <taxon>Fungi</taxon>
        <taxon>Dikarya</taxon>
        <taxon>Ascomycota</taxon>
        <taxon>Pezizomycotina</taxon>
        <taxon>Dothideomycetes</taxon>
        <taxon>Pleosporomycetidae</taxon>
        <taxon>Pleosporales</taxon>
        <taxon>Massarineae</taxon>
        <taxon>Trematosphaeriaceae</taxon>
        <taxon>Trematosphaeria</taxon>
    </lineage>
</organism>
<sequence>MFNHLVVNSYNLWVVVFVGLGTISTAYGLAIIGSTVGQPNFYTYFNLAHQGEPGYGHTTNMIGALNGVNSAGAIVGCIFNAWTCERFSRKYSMMVGCCILILGGALCSGAVDMAMFLVGRFIAGWGAGMLACAVPMYQAEVSTPETRGAMVCVTGIAYALGYTLAGWLGFACFFLPADSPYAEFAWRFPLAFQCAFPLTVLAGWRFIPFSPRWLLQQGRREEALEVVKKLHATPKDPHHIRAREEFFLIEKQYELDRNLEVRSFELFRTTANRRRALVGCLLMWGDQFLGIFIMTNYGVLIYASLGLSGFVPLLLNACWTSFTIVGNVWTAFFIDRFGRRTFMLIGSTGCTACVIFLCALTAEFLNTSNVAGLRAAVFFVFFYIFWWCFFIDATQYVYIAEIFPNHLRPQGVALGLSAFYLASEITLVAAPVALAEIGWKFYLVLICPSIVYIVLIYFLFPETKGRTLEEIGALFGDEHIASRWYGMSEEEKERIAREAMAEIAESGENGDDGVDKPEIARKENA</sequence>
<dbReference type="InterPro" id="IPR003663">
    <property type="entry name" value="Sugar/inositol_transpt"/>
</dbReference>
<gene>
    <name evidence="11" type="ORF">BU26DRAFT_447080</name>
</gene>
<feature type="transmembrane region" description="Helical" evidence="9">
    <location>
        <begin position="341"/>
        <end position="365"/>
    </location>
</feature>
<feature type="transmembrane region" description="Helical" evidence="9">
    <location>
        <begin position="441"/>
        <end position="460"/>
    </location>
</feature>
<dbReference type="PANTHER" id="PTHR48022:SF38">
    <property type="entry name" value="MAJOR FACILITATOR SUPERFAMILY (MFS) PROFILE DOMAIN-CONTAINING PROTEIN-RELATED"/>
    <property type="match status" value="1"/>
</dbReference>
<dbReference type="PROSITE" id="PS50850">
    <property type="entry name" value="MFS"/>
    <property type="match status" value="1"/>
</dbReference>
<feature type="transmembrane region" description="Helical" evidence="9">
    <location>
        <begin position="371"/>
        <end position="391"/>
    </location>
</feature>
<feature type="transmembrane region" description="Helical" evidence="9">
    <location>
        <begin position="149"/>
        <end position="176"/>
    </location>
</feature>
<dbReference type="Pfam" id="PF00083">
    <property type="entry name" value="Sugar_tr"/>
    <property type="match status" value="1"/>
</dbReference>
<name>A0A6A6IVQ0_9PLEO</name>
<dbReference type="PRINTS" id="PR00171">
    <property type="entry name" value="SUGRTRNSPORT"/>
</dbReference>
<feature type="transmembrane region" description="Helical" evidence="9">
    <location>
        <begin position="12"/>
        <end position="32"/>
    </location>
</feature>
<evidence type="ECO:0000256" key="6">
    <source>
        <dbReference type="ARBA" id="ARBA00023136"/>
    </source>
</evidence>
<feature type="transmembrane region" description="Helical" evidence="9">
    <location>
        <begin position="91"/>
        <end position="111"/>
    </location>
</feature>
<dbReference type="InterPro" id="IPR005829">
    <property type="entry name" value="Sugar_transporter_CS"/>
</dbReference>
<feature type="transmembrane region" description="Helical" evidence="9">
    <location>
        <begin position="412"/>
        <end position="435"/>
    </location>
</feature>
<dbReference type="AlphaFoldDB" id="A0A6A6IVQ0"/>
<dbReference type="OrthoDB" id="6612291at2759"/>
<dbReference type="PROSITE" id="PS00216">
    <property type="entry name" value="SUGAR_TRANSPORT_1"/>
    <property type="match status" value="1"/>
</dbReference>
<dbReference type="Gene3D" id="1.20.1250.20">
    <property type="entry name" value="MFS general substrate transporter like domains"/>
    <property type="match status" value="1"/>
</dbReference>
<feature type="region of interest" description="Disordered" evidence="8">
    <location>
        <begin position="503"/>
        <end position="525"/>
    </location>
</feature>
<dbReference type="InterPro" id="IPR050360">
    <property type="entry name" value="MFS_Sugar_Transporters"/>
</dbReference>
<keyword evidence="6 9" id="KW-0472">Membrane</keyword>
<dbReference type="GeneID" id="54577976"/>
<dbReference type="InterPro" id="IPR005828">
    <property type="entry name" value="MFS_sugar_transport-like"/>
</dbReference>
<keyword evidence="4 9" id="KW-0812">Transmembrane</keyword>
<accession>A0A6A6IVQ0</accession>
<evidence type="ECO:0000256" key="7">
    <source>
        <dbReference type="RuleBase" id="RU003346"/>
    </source>
</evidence>
<evidence type="ECO:0000256" key="8">
    <source>
        <dbReference type="SAM" id="MobiDB-lite"/>
    </source>
</evidence>
<evidence type="ECO:0000313" key="11">
    <source>
        <dbReference type="EMBL" id="KAF2254338.1"/>
    </source>
</evidence>
<dbReference type="RefSeq" id="XP_033689342.1">
    <property type="nucleotide sequence ID" value="XM_033824646.1"/>
</dbReference>
<keyword evidence="3 7" id="KW-0813">Transport</keyword>
<protein>
    <submittedName>
        <fullName evidence="11">MFS transporter</fullName>
    </submittedName>
</protein>
<dbReference type="SUPFAM" id="SSF103473">
    <property type="entry name" value="MFS general substrate transporter"/>
    <property type="match status" value="1"/>
</dbReference>
<evidence type="ECO:0000256" key="9">
    <source>
        <dbReference type="SAM" id="Phobius"/>
    </source>
</evidence>
<keyword evidence="5 9" id="KW-1133">Transmembrane helix</keyword>
<evidence type="ECO:0000313" key="12">
    <source>
        <dbReference type="Proteomes" id="UP000800094"/>
    </source>
</evidence>
<dbReference type="InterPro" id="IPR020846">
    <property type="entry name" value="MFS_dom"/>
</dbReference>
<dbReference type="EMBL" id="ML987190">
    <property type="protein sequence ID" value="KAF2254338.1"/>
    <property type="molecule type" value="Genomic_DNA"/>
</dbReference>
<proteinExistence type="inferred from homology"/>
<evidence type="ECO:0000256" key="5">
    <source>
        <dbReference type="ARBA" id="ARBA00022989"/>
    </source>
</evidence>
<evidence type="ECO:0000256" key="3">
    <source>
        <dbReference type="ARBA" id="ARBA00022448"/>
    </source>
</evidence>
<dbReference type="GO" id="GO:0005351">
    <property type="term" value="F:carbohydrate:proton symporter activity"/>
    <property type="evidence" value="ECO:0007669"/>
    <property type="project" value="TreeGrafter"/>
</dbReference>
<feature type="transmembrane region" description="Helical" evidence="9">
    <location>
        <begin position="61"/>
        <end position="79"/>
    </location>
</feature>
<feature type="transmembrane region" description="Helical" evidence="9">
    <location>
        <begin position="276"/>
        <end position="303"/>
    </location>
</feature>
<evidence type="ECO:0000256" key="1">
    <source>
        <dbReference type="ARBA" id="ARBA00004141"/>
    </source>
</evidence>
<feature type="compositionally biased region" description="Basic and acidic residues" evidence="8">
    <location>
        <begin position="513"/>
        <end position="525"/>
    </location>
</feature>
<feature type="domain" description="Major facilitator superfamily (MFS) profile" evidence="10">
    <location>
        <begin position="14"/>
        <end position="464"/>
    </location>
</feature>
<dbReference type="GO" id="GO:0016020">
    <property type="term" value="C:membrane"/>
    <property type="evidence" value="ECO:0007669"/>
    <property type="project" value="UniProtKB-SubCell"/>
</dbReference>
<feature type="transmembrane region" description="Helical" evidence="9">
    <location>
        <begin position="188"/>
        <end position="207"/>
    </location>
</feature>
<dbReference type="Proteomes" id="UP000800094">
    <property type="component" value="Unassembled WGS sequence"/>
</dbReference>
<evidence type="ECO:0000259" key="10">
    <source>
        <dbReference type="PROSITE" id="PS50850"/>
    </source>
</evidence>
<reference evidence="11" key="1">
    <citation type="journal article" date="2020" name="Stud. Mycol.">
        <title>101 Dothideomycetes genomes: a test case for predicting lifestyles and emergence of pathogens.</title>
        <authorList>
            <person name="Haridas S."/>
            <person name="Albert R."/>
            <person name="Binder M."/>
            <person name="Bloem J."/>
            <person name="Labutti K."/>
            <person name="Salamov A."/>
            <person name="Andreopoulos B."/>
            <person name="Baker S."/>
            <person name="Barry K."/>
            <person name="Bills G."/>
            <person name="Bluhm B."/>
            <person name="Cannon C."/>
            <person name="Castanera R."/>
            <person name="Culley D."/>
            <person name="Daum C."/>
            <person name="Ezra D."/>
            <person name="Gonzalez J."/>
            <person name="Henrissat B."/>
            <person name="Kuo A."/>
            <person name="Liang C."/>
            <person name="Lipzen A."/>
            <person name="Lutzoni F."/>
            <person name="Magnuson J."/>
            <person name="Mondo S."/>
            <person name="Nolan M."/>
            <person name="Ohm R."/>
            <person name="Pangilinan J."/>
            <person name="Park H.-J."/>
            <person name="Ramirez L."/>
            <person name="Alfaro M."/>
            <person name="Sun H."/>
            <person name="Tritt A."/>
            <person name="Yoshinaga Y."/>
            <person name="Zwiers L.-H."/>
            <person name="Turgeon B."/>
            <person name="Goodwin S."/>
            <person name="Spatafora J."/>
            <person name="Crous P."/>
            <person name="Grigoriev I."/>
        </authorList>
    </citation>
    <scope>NUCLEOTIDE SEQUENCE</scope>
    <source>
        <strain evidence="11">CBS 122368</strain>
    </source>
</reference>
<dbReference type="InterPro" id="IPR036259">
    <property type="entry name" value="MFS_trans_sf"/>
</dbReference>
<dbReference type="NCBIfam" id="TIGR00879">
    <property type="entry name" value="SP"/>
    <property type="match status" value="1"/>
</dbReference>
<evidence type="ECO:0000256" key="4">
    <source>
        <dbReference type="ARBA" id="ARBA00022692"/>
    </source>
</evidence>
<feature type="transmembrane region" description="Helical" evidence="9">
    <location>
        <begin position="117"/>
        <end position="137"/>
    </location>
</feature>
<comment type="similarity">
    <text evidence="2 7">Belongs to the major facilitator superfamily. Sugar transporter (TC 2.A.1.1) family.</text>
</comment>
<comment type="subcellular location">
    <subcellularLocation>
        <location evidence="1">Membrane</location>
        <topology evidence="1">Multi-pass membrane protein</topology>
    </subcellularLocation>
</comment>
<feature type="transmembrane region" description="Helical" evidence="9">
    <location>
        <begin position="309"/>
        <end position="334"/>
    </location>
</feature>
<keyword evidence="12" id="KW-1185">Reference proteome</keyword>